<keyword evidence="5" id="KW-0234">DNA repair</keyword>
<dbReference type="InterPro" id="IPR007861">
    <property type="entry name" value="DNA_mismatch_repair_MutS_clamp"/>
</dbReference>
<dbReference type="SMART" id="SM00533">
    <property type="entry name" value="MUTSd"/>
    <property type="match status" value="1"/>
</dbReference>
<dbReference type="PANTHER" id="PTHR11361">
    <property type="entry name" value="DNA MISMATCH REPAIR PROTEIN MUTS FAMILY MEMBER"/>
    <property type="match status" value="1"/>
</dbReference>
<dbReference type="GO" id="GO:0140664">
    <property type="term" value="F:ATP-dependent DNA damage sensor activity"/>
    <property type="evidence" value="ECO:0007669"/>
    <property type="project" value="InterPro"/>
</dbReference>
<dbReference type="FunFam" id="3.40.1170.10:FF:000001">
    <property type="entry name" value="DNA mismatch repair protein MutS"/>
    <property type="match status" value="1"/>
</dbReference>
<gene>
    <name evidence="7" type="ORF">METZ01_LOCUS168829</name>
</gene>
<dbReference type="InterPro" id="IPR007696">
    <property type="entry name" value="DNA_mismatch_repair_MutS_core"/>
</dbReference>
<feature type="non-terminal residue" evidence="7">
    <location>
        <position position="572"/>
    </location>
</feature>
<dbReference type="InterPro" id="IPR016151">
    <property type="entry name" value="DNA_mismatch_repair_MutS_N"/>
</dbReference>
<proteinExistence type="predicted"/>
<dbReference type="GO" id="GO:0030983">
    <property type="term" value="F:mismatched DNA binding"/>
    <property type="evidence" value="ECO:0007669"/>
    <property type="project" value="InterPro"/>
</dbReference>
<accession>A0A382BQA3</accession>
<dbReference type="SUPFAM" id="SSF55271">
    <property type="entry name" value="DNA repair protein MutS, domain I"/>
    <property type="match status" value="1"/>
</dbReference>
<dbReference type="SUPFAM" id="SSF53150">
    <property type="entry name" value="DNA repair protein MutS, domain II"/>
    <property type="match status" value="1"/>
</dbReference>
<dbReference type="InterPro" id="IPR007860">
    <property type="entry name" value="DNA_mmatch_repair_MutS_con_dom"/>
</dbReference>
<dbReference type="Pfam" id="PF05190">
    <property type="entry name" value="MutS_IV"/>
    <property type="match status" value="1"/>
</dbReference>
<dbReference type="InterPro" id="IPR007695">
    <property type="entry name" value="DNA_mismatch_repair_MutS-lik_N"/>
</dbReference>
<evidence type="ECO:0000256" key="5">
    <source>
        <dbReference type="ARBA" id="ARBA00023204"/>
    </source>
</evidence>
<evidence type="ECO:0000256" key="4">
    <source>
        <dbReference type="ARBA" id="ARBA00023125"/>
    </source>
</evidence>
<dbReference type="SUPFAM" id="SSF48334">
    <property type="entry name" value="DNA repair protein MutS, domain III"/>
    <property type="match status" value="1"/>
</dbReference>
<keyword evidence="1" id="KW-0547">Nucleotide-binding</keyword>
<evidence type="ECO:0000256" key="1">
    <source>
        <dbReference type="ARBA" id="ARBA00022741"/>
    </source>
</evidence>
<dbReference type="NCBIfam" id="NF003810">
    <property type="entry name" value="PRK05399.1"/>
    <property type="match status" value="1"/>
</dbReference>
<dbReference type="GO" id="GO:0005524">
    <property type="term" value="F:ATP binding"/>
    <property type="evidence" value="ECO:0007669"/>
    <property type="project" value="UniProtKB-KW"/>
</dbReference>
<dbReference type="GO" id="GO:0005829">
    <property type="term" value="C:cytosol"/>
    <property type="evidence" value="ECO:0007669"/>
    <property type="project" value="TreeGrafter"/>
</dbReference>
<dbReference type="EMBL" id="UINC01030873">
    <property type="protein sequence ID" value="SVB15975.1"/>
    <property type="molecule type" value="Genomic_DNA"/>
</dbReference>
<keyword evidence="2" id="KW-0227">DNA damage</keyword>
<organism evidence="7">
    <name type="scientific">marine metagenome</name>
    <dbReference type="NCBI Taxonomy" id="408172"/>
    <lineage>
        <taxon>unclassified sequences</taxon>
        <taxon>metagenomes</taxon>
        <taxon>ecological metagenomes</taxon>
    </lineage>
</organism>
<sequence length="572" mass="65286">MNNAAQNIIKLEEETPMMQQYITIKKEHPDSILFFRMGDFYEMFNEDAKVASRVLEIALTSRNKNKTNPTPMCGIPHHSSKSYIAKLIKSGKKVAICEQTEDPKLTKGLVKREVVRVVTPGTILDDNLLDPKQNHFLISLHSNAKGWGFAALDITTGLFKVTEFHGDNRESLLQDEIEKFDPKEIIISETLVDECNKPKWLEDRESSLQPCEESTFSYKDSYRLLIEHFKTGSLEGFGCENMKLAISSAGALIQYLYKTQKSSLKHISAISVFNIHNYMLMDQATIRSLELVESSEGGRKNSLLDLLDSSQTAMGARRIREWILKPNIDIHLIKERLDQVDFFKNDLLLRQAIRDQLKSIHDLERLLGRISLSVCNARDIIALKISLSTLPHLLKLLNQSKNTSLNTFKSEWDNLKSVHELIEKKIIDDPPFSLKEGNCIKTGCDPELDRLKTIARDGKNWIAQLEAKEKERTGISVLKVGFNKIYGYYIEITKKNLDRIPADYIRKQSLVNAERFISPELKEYEVEITGAQEKAIELEHKIFQQTREEVAAYGLKIQKMALVIADLDAITS</sequence>
<feature type="domain" description="DNA mismatch repair protein MutS core" evidence="6">
    <location>
        <begin position="298"/>
        <end position="572"/>
    </location>
</feature>
<evidence type="ECO:0000313" key="7">
    <source>
        <dbReference type="EMBL" id="SVB15975.1"/>
    </source>
</evidence>
<dbReference type="Gene3D" id="3.40.1170.10">
    <property type="entry name" value="DNA repair protein MutS, domain I"/>
    <property type="match status" value="1"/>
</dbReference>
<dbReference type="GO" id="GO:0006298">
    <property type="term" value="P:mismatch repair"/>
    <property type="evidence" value="ECO:0007669"/>
    <property type="project" value="InterPro"/>
</dbReference>
<evidence type="ECO:0000256" key="2">
    <source>
        <dbReference type="ARBA" id="ARBA00022763"/>
    </source>
</evidence>
<dbReference type="PANTHER" id="PTHR11361:SF34">
    <property type="entry name" value="DNA MISMATCH REPAIR PROTEIN MSH1, MITOCHONDRIAL"/>
    <property type="match status" value="1"/>
</dbReference>
<dbReference type="Gene3D" id="3.30.420.110">
    <property type="entry name" value="MutS, connector domain"/>
    <property type="match status" value="1"/>
</dbReference>
<name>A0A382BQA3_9ZZZZ</name>
<evidence type="ECO:0000256" key="3">
    <source>
        <dbReference type="ARBA" id="ARBA00022840"/>
    </source>
</evidence>
<dbReference type="Pfam" id="PF05192">
    <property type="entry name" value="MutS_III"/>
    <property type="match status" value="1"/>
</dbReference>
<dbReference type="InterPro" id="IPR036187">
    <property type="entry name" value="DNA_mismatch_repair_MutS_sf"/>
</dbReference>
<dbReference type="InterPro" id="IPR045076">
    <property type="entry name" value="MutS"/>
</dbReference>
<dbReference type="Pfam" id="PF05188">
    <property type="entry name" value="MutS_II"/>
    <property type="match status" value="1"/>
</dbReference>
<dbReference type="AlphaFoldDB" id="A0A382BQA3"/>
<keyword evidence="4" id="KW-0238">DNA-binding</keyword>
<keyword evidence="3" id="KW-0067">ATP-binding</keyword>
<protein>
    <recommendedName>
        <fullName evidence="6">DNA mismatch repair protein MutS core domain-containing protein</fullName>
    </recommendedName>
</protein>
<evidence type="ECO:0000259" key="6">
    <source>
        <dbReference type="SMART" id="SM00533"/>
    </source>
</evidence>
<dbReference type="Gene3D" id="1.10.1420.10">
    <property type="match status" value="2"/>
</dbReference>
<reference evidence="7" key="1">
    <citation type="submission" date="2018-05" db="EMBL/GenBank/DDBJ databases">
        <authorList>
            <person name="Lanie J.A."/>
            <person name="Ng W.-L."/>
            <person name="Kazmierczak K.M."/>
            <person name="Andrzejewski T.M."/>
            <person name="Davidsen T.M."/>
            <person name="Wayne K.J."/>
            <person name="Tettelin H."/>
            <person name="Glass J.I."/>
            <person name="Rusch D."/>
            <person name="Podicherti R."/>
            <person name="Tsui H.-C.T."/>
            <person name="Winkler M.E."/>
        </authorList>
    </citation>
    <scope>NUCLEOTIDE SEQUENCE</scope>
</reference>
<dbReference type="Pfam" id="PF01624">
    <property type="entry name" value="MutS_I"/>
    <property type="match status" value="1"/>
</dbReference>
<dbReference type="InterPro" id="IPR036678">
    <property type="entry name" value="MutS_con_dom_sf"/>
</dbReference>